<evidence type="ECO:0000313" key="2">
    <source>
        <dbReference type="EMBL" id="PVD21958.1"/>
    </source>
</evidence>
<sequence length="108" mass="11890">MADGEFVEDPDQRINNTTLSSGVDDAKSRFTDSAPRKPESVTKQVPPTRGGGGVQTEVKGIVCYRLQSEGNQFSSICRLRPRHPPPPKIVWVTKSVASYRSTLDSDRT</sequence>
<feature type="compositionally biased region" description="Basic and acidic residues" evidence="1">
    <location>
        <begin position="24"/>
        <end position="40"/>
    </location>
</feature>
<proteinExistence type="predicted"/>
<dbReference type="EMBL" id="PZQS01000011">
    <property type="protein sequence ID" value="PVD21958.1"/>
    <property type="molecule type" value="Genomic_DNA"/>
</dbReference>
<dbReference type="AlphaFoldDB" id="A0A2T7NLB3"/>
<reference evidence="2 3" key="1">
    <citation type="submission" date="2018-04" db="EMBL/GenBank/DDBJ databases">
        <title>The genome of golden apple snail Pomacea canaliculata provides insight into stress tolerance and invasive adaptation.</title>
        <authorList>
            <person name="Liu C."/>
            <person name="Liu B."/>
            <person name="Ren Y."/>
            <person name="Zhang Y."/>
            <person name="Wang H."/>
            <person name="Li S."/>
            <person name="Jiang F."/>
            <person name="Yin L."/>
            <person name="Zhang G."/>
            <person name="Qian W."/>
            <person name="Fan W."/>
        </authorList>
    </citation>
    <scope>NUCLEOTIDE SEQUENCE [LARGE SCALE GENOMIC DNA]</scope>
    <source>
        <strain evidence="2">SZHN2017</strain>
        <tissue evidence="2">Muscle</tissue>
    </source>
</reference>
<accession>A0A2T7NLB3</accession>
<feature type="region of interest" description="Disordered" evidence="1">
    <location>
        <begin position="1"/>
        <end position="54"/>
    </location>
</feature>
<protein>
    <submittedName>
        <fullName evidence="2">Uncharacterized protein</fullName>
    </submittedName>
</protein>
<gene>
    <name evidence="2" type="ORF">C0Q70_17761</name>
</gene>
<evidence type="ECO:0000256" key="1">
    <source>
        <dbReference type="SAM" id="MobiDB-lite"/>
    </source>
</evidence>
<comment type="caution">
    <text evidence="2">The sequence shown here is derived from an EMBL/GenBank/DDBJ whole genome shotgun (WGS) entry which is preliminary data.</text>
</comment>
<keyword evidence="3" id="KW-1185">Reference proteome</keyword>
<name>A0A2T7NLB3_POMCA</name>
<organism evidence="2 3">
    <name type="scientific">Pomacea canaliculata</name>
    <name type="common">Golden apple snail</name>
    <dbReference type="NCBI Taxonomy" id="400727"/>
    <lineage>
        <taxon>Eukaryota</taxon>
        <taxon>Metazoa</taxon>
        <taxon>Spiralia</taxon>
        <taxon>Lophotrochozoa</taxon>
        <taxon>Mollusca</taxon>
        <taxon>Gastropoda</taxon>
        <taxon>Caenogastropoda</taxon>
        <taxon>Architaenioglossa</taxon>
        <taxon>Ampullarioidea</taxon>
        <taxon>Ampullariidae</taxon>
        <taxon>Pomacea</taxon>
    </lineage>
</organism>
<dbReference type="Proteomes" id="UP000245119">
    <property type="component" value="Linkage Group LG11"/>
</dbReference>
<evidence type="ECO:0000313" key="3">
    <source>
        <dbReference type="Proteomes" id="UP000245119"/>
    </source>
</evidence>